<organism evidence="6 7">
    <name type="scientific">Clostridium vincentii</name>
    <dbReference type="NCBI Taxonomy" id="52704"/>
    <lineage>
        <taxon>Bacteria</taxon>
        <taxon>Bacillati</taxon>
        <taxon>Bacillota</taxon>
        <taxon>Clostridia</taxon>
        <taxon>Eubacteriales</taxon>
        <taxon>Clostridiaceae</taxon>
        <taxon>Clostridium</taxon>
    </lineage>
</organism>
<dbReference type="InterPro" id="IPR050763">
    <property type="entry name" value="ABC_transporter_ATP-binding"/>
</dbReference>
<dbReference type="SMART" id="SM00382">
    <property type="entry name" value="AAA"/>
    <property type="match status" value="1"/>
</dbReference>
<dbReference type="SUPFAM" id="SSF52540">
    <property type="entry name" value="P-loop containing nucleoside triphosphate hydrolases"/>
    <property type="match status" value="1"/>
</dbReference>
<dbReference type="InterPro" id="IPR003439">
    <property type="entry name" value="ABC_transporter-like_ATP-bd"/>
</dbReference>
<dbReference type="PROSITE" id="PS00211">
    <property type="entry name" value="ABC_TRANSPORTER_1"/>
    <property type="match status" value="1"/>
</dbReference>
<dbReference type="GO" id="GO:0005524">
    <property type="term" value="F:ATP binding"/>
    <property type="evidence" value="ECO:0007669"/>
    <property type="project" value="UniProtKB-KW"/>
</dbReference>
<dbReference type="InterPro" id="IPR027417">
    <property type="entry name" value="P-loop_NTPase"/>
</dbReference>
<keyword evidence="3" id="KW-0547">Nucleotide-binding</keyword>
<proteinExistence type="inferred from homology"/>
<evidence type="ECO:0000256" key="1">
    <source>
        <dbReference type="ARBA" id="ARBA00005417"/>
    </source>
</evidence>
<evidence type="ECO:0000313" key="7">
    <source>
        <dbReference type="Proteomes" id="UP000239471"/>
    </source>
</evidence>
<reference evidence="6 7" key="1">
    <citation type="submission" date="2018-03" db="EMBL/GenBank/DDBJ databases">
        <title>Genome sequence of Clostridium vincentii DSM 10228.</title>
        <authorList>
            <person name="Poehlein A."/>
            <person name="Daniel R."/>
        </authorList>
    </citation>
    <scope>NUCLEOTIDE SEQUENCE [LARGE SCALE GENOMIC DNA]</scope>
    <source>
        <strain evidence="6 7">DSM 10228</strain>
    </source>
</reference>
<protein>
    <submittedName>
        <fullName evidence="6">Putative ABC transporter ATP-binding protein YxlF</fullName>
        <ecNumber evidence="6">3.6.3.-</ecNumber>
    </submittedName>
</protein>
<comment type="caution">
    <text evidence="6">The sequence shown here is derived from an EMBL/GenBank/DDBJ whole genome shotgun (WGS) entry which is preliminary data.</text>
</comment>
<evidence type="ECO:0000259" key="5">
    <source>
        <dbReference type="PROSITE" id="PS50893"/>
    </source>
</evidence>
<evidence type="ECO:0000256" key="3">
    <source>
        <dbReference type="ARBA" id="ARBA00022741"/>
    </source>
</evidence>
<dbReference type="PANTHER" id="PTHR42711:SF5">
    <property type="entry name" value="ABC TRANSPORTER ATP-BINDING PROTEIN NATA"/>
    <property type="match status" value="1"/>
</dbReference>
<keyword evidence="6" id="KW-0378">Hydrolase</keyword>
<gene>
    <name evidence="6" type="primary">yxlF_2</name>
    <name evidence="6" type="ORF">CLVI_08950</name>
</gene>
<dbReference type="Pfam" id="PF00005">
    <property type="entry name" value="ABC_tran"/>
    <property type="match status" value="1"/>
</dbReference>
<dbReference type="OrthoDB" id="9804819at2"/>
<dbReference type="EC" id="3.6.3.-" evidence="6"/>
<dbReference type="EMBL" id="PVXQ01000006">
    <property type="protein sequence ID" value="PRR83645.1"/>
    <property type="molecule type" value="Genomic_DNA"/>
</dbReference>
<evidence type="ECO:0000256" key="4">
    <source>
        <dbReference type="ARBA" id="ARBA00022840"/>
    </source>
</evidence>
<keyword evidence="7" id="KW-1185">Reference proteome</keyword>
<dbReference type="PANTHER" id="PTHR42711">
    <property type="entry name" value="ABC TRANSPORTER ATP-BINDING PROTEIN"/>
    <property type="match status" value="1"/>
</dbReference>
<dbReference type="Gene3D" id="3.40.50.300">
    <property type="entry name" value="P-loop containing nucleotide triphosphate hydrolases"/>
    <property type="match status" value="1"/>
</dbReference>
<dbReference type="AlphaFoldDB" id="A0A2T0BID0"/>
<evidence type="ECO:0000313" key="6">
    <source>
        <dbReference type="EMBL" id="PRR83645.1"/>
    </source>
</evidence>
<dbReference type="GO" id="GO:0016887">
    <property type="term" value="F:ATP hydrolysis activity"/>
    <property type="evidence" value="ECO:0007669"/>
    <property type="project" value="InterPro"/>
</dbReference>
<sequence length="294" mass="33434">MNIIEINNLTKTYGKSRGISDVSFNVEEGEIFGFIGPNGAGKSTTLRTLLALIHPTSGSATIFGKDCIKSAPEIAKELGYLPSEVFYYNNMKVIDLLKYSASFYKKDCSKRINELAEIMNLDLNKKIDDLSFGNKKKVGIIQGLLHEPKLIILDEPTSGLDPLMQQKFFNLLKEENKKGTTILFSSHILSEVQKLCNRVAIIKEGKIIKVEKISTLQENNYKKIKIDLKSKIDKDLFNIIGVNNLEIKDNTITFLFKGDINLITKKLCDIDLLNVWIEEPDLEEIFMHYYEKEE</sequence>
<dbReference type="PROSITE" id="PS50893">
    <property type="entry name" value="ABC_TRANSPORTER_2"/>
    <property type="match status" value="1"/>
</dbReference>
<name>A0A2T0BID0_9CLOT</name>
<comment type="similarity">
    <text evidence="1">Belongs to the ABC transporter superfamily.</text>
</comment>
<dbReference type="RefSeq" id="WP_106058920.1">
    <property type="nucleotide sequence ID" value="NZ_PVXQ01000006.1"/>
</dbReference>
<dbReference type="CDD" id="cd03230">
    <property type="entry name" value="ABC_DR_subfamily_A"/>
    <property type="match status" value="1"/>
</dbReference>
<dbReference type="InterPro" id="IPR017871">
    <property type="entry name" value="ABC_transporter-like_CS"/>
</dbReference>
<keyword evidence="2" id="KW-0813">Transport</keyword>
<dbReference type="Proteomes" id="UP000239471">
    <property type="component" value="Unassembled WGS sequence"/>
</dbReference>
<evidence type="ECO:0000256" key="2">
    <source>
        <dbReference type="ARBA" id="ARBA00022448"/>
    </source>
</evidence>
<dbReference type="InterPro" id="IPR003593">
    <property type="entry name" value="AAA+_ATPase"/>
</dbReference>
<feature type="domain" description="ABC transporter" evidence="5">
    <location>
        <begin position="4"/>
        <end position="229"/>
    </location>
</feature>
<accession>A0A2T0BID0</accession>
<keyword evidence="4 6" id="KW-0067">ATP-binding</keyword>